<keyword evidence="7" id="KW-0449">Lipoprotein</keyword>
<evidence type="ECO:0000313" key="10">
    <source>
        <dbReference type="EMBL" id="MYL19511.1"/>
    </source>
</evidence>
<comment type="caution">
    <text evidence="10">The sequence shown here is derived from an EMBL/GenBank/DDBJ whole genome shotgun (WGS) entry which is preliminary data.</text>
</comment>
<dbReference type="PANTHER" id="PTHR35789">
    <property type="entry name" value="SPORE GERMINATION PROTEIN B3"/>
    <property type="match status" value="1"/>
</dbReference>
<keyword evidence="4" id="KW-0732">Signal</keyword>
<evidence type="ECO:0000256" key="7">
    <source>
        <dbReference type="ARBA" id="ARBA00023288"/>
    </source>
</evidence>
<dbReference type="GO" id="GO:0016020">
    <property type="term" value="C:membrane"/>
    <property type="evidence" value="ECO:0007669"/>
    <property type="project" value="UniProtKB-SubCell"/>
</dbReference>
<dbReference type="InterPro" id="IPR046953">
    <property type="entry name" value="Spore_GerAC-like_C"/>
</dbReference>
<dbReference type="GO" id="GO:0009847">
    <property type="term" value="P:spore germination"/>
    <property type="evidence" value="ECO:0007669"/>
    <property type="project" value="InterPro"/>
</dbReference>
<keyword evidence="6" id="KW-0564">Palmitate</keyword>
<protein>
    <submittedName>
        <fullName evidence="10">Ger(X)C family spore germination protein</fullName>
    </submittedName>
</protein>
<dbReference type="PROSITE" id="PS51257">
    <property type="entry name" value="PROKAR_LIPOPROTEIN"/>
    <property type="match status" value="1"/>
</dbReference>
<sequence length="381" mass="43524">MTLKSFFYLICSAFLLTGCWDIKEIEDVGIVTGLALDVAEEDHMLMINQYVKPGQIPTQQDSSQTDSPYQNLESTGTTLFEMIRENSLESNRPPNYTHLKSILFSTRLLEKEKLSQLIDLYIRDHEFRRTVPVFITMDPVQKIFNAQPEKELFPAIQIKELSENYHKNNTNPKNLTIGDMSQYISEKKSFIIPGMAIINGNIKSYGAGVISGKTSQYIGWIPLEKMEGVRYLHNNVEGGYIYLSEKNIADGPVVLEIKGADSKFDVSFSDGELSMSVDVKVTTSLGEDWGVDRNVFKTGWEEGIKEAADKNIEDKINAILQIAQKELETDFVHLSQWVRIHQPDYWNKHKEEWDDIFPQIDIDVQADVSIKDFGTQNFNMK</sequence>
<dbReference type="InterPro" id="IPR057336">
    <property type="entry name" value="GerAC_N"/>
</dbReference>
<keyword evidence="5" id="KW-0472">Membrane</keyword>
<dbReference type="Proteomes" id="UP000460949">
    <property type="component" value="Unassembled WGS sequence"/>
</dbReference>
<evidence type="ECO:0000259" key="8">
    <source>
        <dbReference type="Pfam" id="PF05504"/>
    </source>
</evidence>
<evidence type="ECO:0000313" key="11">
    <source>
        <dbReference type="Proteomes" id="UP000460949"/>
    </source>
</evidence>
<dbReference type="Gene3D" id="3.30.300.210">
    <property type="entry name" value="Nutrient germinant receptor protein C, domain 3"/>
    <property type="match status" value="1"/>
</dbReference>
<evidence type="ECO:0000256" key="6">
    <source>
        <dbReference type="ARBA" id="ARBA00023139"/>
    </source>
</evidence>
<evidence type="ECO:0000256" key="2">
    <source>
        <dbReference type="ARBA" id="ARBA00007886"/>
    </source>
</evidence>
<name>A0A845DPG9_9BACI</name>
<gene>
    <name evidence="10" type="ORF">GLW04_06375</name>
</gene>
<evidence type="ECO:0000259" key="9">
    <source>
        <dbReference type="Pfam" id="PF25198"/>
    </source>
</evidence>
<dbReference type="AlphaFoldDB" id="A0A845DPG9"/>
<dbReference type="Gene3D" id="6.20.190.10">
    <property type="entry name" value="Nutrient germinant receptor protein C, domain 1"/>
    <property type="match status" value="1"/>
</dbReference>
<dbReference type="InterPro" id="IPR008844">
    <property type="entry name" value="Spore_GerAC-like"/>
</dbReference>
<evidence type="ECO:0000256" key="3">
    <source>
        <dbReference type="ARBA" id="ARBA00022544"/>
    </source>
</evidence>
<comment type="similarity">
    <text evidence="2">Belongs to the GerABKC lipoprotein family.</text>
</comment>
<organism evidence="10 11">
    <name type="scientific">Halobacillus litoralis</name>
    <dbReference type="NCBI Taxonomy" id="45668"/>
    <lineage>
        <taxon>Bacteria</taxon>
        <taxon>Bacillati</taxon>
        <taxon>Bacillota</taxon>
        <taxon>Bacilli</taxon>
        <taxon>Bacillales</taxon>
        <taxon>Bacillaceae</taxon>
        <taxon>Halobacillus</taxon>
    </lineage>
</organism>
<dbReference type="InterPro" id="IPR038501">
    <property type="entry name" value="Spore_GerAC_C_sf"/>
</dbReference>
<dbReference type="Pfam" id="PF25198">
    <property type="entry name" value="Spore_GerAC_N"/>
    <property type="match status" value="1"/>
</dbReference>
<evidence type="ECO:0000256" key="1">
    <source>
        <dbReference type="ARBA" id="ARBA00004635"/>
    </source>
</evidence>
<dbReference type="RefSeq" id="WP_160835891.1">
    <property type="nucleotide sequence ID" value="NZ_WMET01000001.1"/>
</dbReference>
<evidence type="ECO:0000256" key="5">
    <source>
        <dbReference type="ARBA" id="ARBA00023136"/>
    </source>
</evidence>
<comment type="subcellular location">
    <subcellularLocation>
        <location evidence="1">Membrane</location>
        <topology evidence="1">Lipid-anchor</topology>
    </subcellularLocation>
</comment>
<accession>A0A845DPG9</accession>
<feature type="domain" description="Spore germination GerAC-like C-terminal" evidence="8">
    <location>
        <begin position="206"/>
        <end position="374"/>
    </location>
</feature>
<proteinExistence type="inferred from homology"/>
<dbReference type="EMBL" id="WMET01000001">
    <property type="protein sequence ID" value="MYL19511.1"/>
    <property type="molecule type" value="Genomic_DNA"/>
</dbReference>
<feature type="domain" description="Spore germination protein N-terminal" evidence="9">
    <location>
        <begin position="21"/>
        <end position="196"/>
    </location>
</feature>
<dbReference type="NCBIfam" id="TIGR02887">
    <property type="entry name" value="spore_ger_x_C"/>
    <property type="match status" value="1"/>
</dbReference>
<keyword evidence="3" id="KW-0309">Germination</keyword>
<reference evidence="10 11" key="1">
    <citation type="submission" date="2019-11" db="EMBL/GenBank/DDBJ databases">
        <title>Genome sequences of 17 halophilic strains isolated from different environments.</title>
        <authorList>
            <person name="Furrow R.E."/>
        </authorList>
    </citation>
    <scope>NUCLEOTIDE SEQUENCE [LARGE SCALE GENOMIC DNA]</scope>
    <source>
        <strain evidence="10 11">22511_23_Filter</strain>
    </source>
</reference>
<dbReference type="PANTHER" id="PTHR35789:SF1">
    <property type="entry name" value="SPORE GERMINATION PROTEIN B3"/>
    <property type="match status" value="1"/>
</dbReference>
<evidence type="ECO:0000256" key="4">
    <source>
        <dbReference type="ARBA" id="ARBA00022729"/>
    </source>
</evidence>
<dbReference type="Pfam" id="PF05504">
    <property type="entry name" value="Spore_GerAC"/>
    <property type="match status" value="1"/>
</dbReference>